<dbReference type="FunFam" id="2.30.30.140:FF:000008">
    <property type="entry name" value="Bromodomain containing 1, isoform CRA_b"/>
    <property type="match status" value="1"/>
</dbReference>
<name>A0A0L7LDC2_OPEBR</name>
<dbReference type="InterPro" id="IPR019542">
    <property type="entry name" value="Enhancer_polycomb-like_N"/>
</dbReference>
<sequence length="766" mass="85868">MGLDFDVFEFCKKLRQNRPPPYQCPLEKCDKVYKSLCGLQYHLVNYDHDNPTPATPAVASHRKKGRFRAAVPTGDIALQSPPKEALTFAEAQKVVQFEIDGKISRIPIDQPLQIMSLEDWEKKNAELEKPLQFVEPPAEAHVKLPEASFTLIPDYNERVCDAPPRPNAYIRFIEKSAEELDVDVEYDVDEEDTAWLAILNKQRTKQGLPLVSVDTLELLMDRLEKESYFQATQSGQQTAASVDEDAVCCICMDGECQNTNVILFCDMCNLAVHQDCYGVPYIPEGQWLCRRCLQSPSRLVNCVLCPNTGGRDPSQPVQVAKMAYCDAHTPAHVLQMARGPPASRAQLMKRLLAYWTLKRHSRNGVPLLRRLQSLTSHHGTRGIQDATVPDYSSIVKHPMDLSTMGNKLDRGVYNTIDDVEADFKLMIDNCLTYNNKDTVFYNVLDDEEADFKLMIDNCLTYNKKDTVFYNSTPYGPPHNGKLEETRPMCVLGDVEADFKLMIDNCLTYNNKDTRDNSPEPRPVSKVLTSWRRGRGRGKGRRGGRARGRGRPRQVELRKPDNGLGLLGGLRKPTLLVPSTGTPPSKSFGSDATLPTLSASLGLSTLEPSPKKKGRGRPRKQKDKPASSPDLFRTASEGKALSTPVPASFLQYRGPPGEVGSDSDLALSRVAVQGYIYNGVPLPVPPQDVLNLKKNHSHEPVLYLVLFFDVKRTWQWLPPNKLELLGIEKSVDQGKLKESRKPTDRKAVKKAFDDAMQFRSQVDGDEK</sequence>
<keyword evidence="3 7" id="KW-0863">Zinc-finger</keyword>
<dbReference type="InterPro" id="IPR013087">
    <property type="entry name" value="Znf_C2H2_type"/>
</dbReference>
<feature type="domain" description="C2H2-type" evidence="11">
    <location>
        <begin position="22"/>
        <end position="53"/>
    </location>
</feature>
<dbReference type="Gene3D" id="3.30.40.10">
    <property type="entry name" value="Zinc/RING finger domain, C3HC4 (zinc finger)"/>
    <property type="match status" value="1"/>
</dbReference>
<keyword evidence="13" id="KW-1185">Reference proteome</keyword>
<feature type="compositionally biased region" description="Basic residues" evidence="8">
    <location>
        <begin position="531"/>
        <end position="551"/>
    </location>
</feature>
<feature type="compositionally biased region" description="Basic residues" evidence="8">
    <location>
        <begin position="610"/>
        <end position="621"/>
    </location>
</feature>
<dbReference type="SUPFAM" id="SSF47370">
    <property type="entry name" value="Bromodomain"/>
    <property type="match status" value="2"/>
</dbReference>
<dbReference type="FunFam" id="3.30.40.10:FF:000008">
    <property type="entry name" value="Bromodomain containing 1, isoform CRA_a"/>
    <property type="match status" value="1"/>
</dbReference>
<evidence type="ECO:0000259" key="11">
    <source>
        <dbReference type="PROSITE" id="PS50157"/>
    </source>
</evidence>
<dbReference type="InterPro" id="IPR017956">
    <property type="entry name" value="AT_hook_DNA-bd_motif"/>
</dbReference>
<comment type="caution">
    <text evidence="12">The sequence shown here is derived from an EMBL/GenBank/DDBJ whole genome shotgun (WGS) entry which is preliminary data.</text>
</comment>
<evidence type="ECO:0000256" key="1">
    <source>
        <dbReference type="ARBA" id="ARBA00022723"/>
    </source>
</evidence>
<gene>
    <name evidence="12" type="ORF">OBRU01_11125</name>
</gene>
<dbReference type="InterPro" id="IPR001487">
    <property type="entry name" value="Bromodomain"/>
</dbReference>
<dbReference type="PROSITE" id="PS50014">
    <property type="entry name" value="BROMODOMAIN_2"/>
    <property type="match status" value="1"/>
</dbReference>
<keyword evidence="5 6" id="KW-0103">Bromodomain</keyword>
<dbReference type="PANTHER" id="PTHR13793:SF107">
    <property type="entry name" value="BROMODOMAIN-CONTAINING PROTEIN HOMOLOG"/>
    <property type="match status" value="1"/>
</dbReference>
<dbReference type="SMART" id="SM00249">
    <property type="entry name" value="PHD"/>
    <property type="match status" value="1"/>
</dbReference>
<dbReference type="Pfam" id="PF10513">
    <property type="entry name" value="EPL1"/>
    <property type="match status" value="1"/>
</dbReference>
<dbReference type="Gene3D" id="2.30.30.140">
    <property type="match status" value="1"/>
</dbReference>
<dbReference type="EMBL" id="JTDY01001675">
    <property type="protein sequence ID" value="KOB73186.1"/>
    <property type="molecule type" value="Genomic_DNA"/>
</dbReference>
<dbReference type="SMART" id="SM00297">
    <property type="entry name" value="BROMO"/>
    <property type="match status" value="1"/>
</dbReference>
<evidence type="ECO:0000259" key="10">
    <source>
        <dbReference type="PROSITE" id="PS50016"/>
    </source>
</evidence>
<feature type="domain" description="PHD-type" evidence="10">
    <location>
        <begin position="245"/>
        <end position="295"/>
    </location>
</feature>
<accession>A0A0L7LDC2</accession>
<dbReference type="Proteomes" id="UP000037510">
    <property type="component" value="Unassembled WGS sequence"/>
</dbReference>
<dbReference type="PROSITE" id="PS01359">
    <property type="entry name" value="ZF_PHD_1"/>
    <property type="match status" value="1"/>
</dbReference>
<evidence type="ECO:0000256" key="4">
    <source>
        <dbReference type="ARBA" id="ARBA00022833"/>
    </source>
</evidence>
<dbReference type="SUPFAM" id="SSF57903">
    <property type="entry name" value="FYVE/PHD zinc finger"/>
    <property type="match status" value="1"/>
</dbReference>
<dbReference type="PRINTS" id="PR00929">
    <property type="entry name" value="ATHOOK"/>
</dbReference>
<feature type="region of interest" description="Disordered" evidence="8">
    <location>
        <begin position="509"/>
        <end position="637"/>
    </location>
</feature>
<evidence type="ECO:0000256" key="6">
    <source>
        <dbReference type="PROSITE-ProRule" id="PRU00035"/>
    </source>
</evidence>
<evidence type="ECO:0000256" key="8">
    <source>
        <dbReference type="SAM" id="MobiDB-lite"/>
    </source>
</evidence>
<dbReference type="Gene3D" id="1.20.920.10">
    <property type="entry name" value="Bromodomain-like"/>
    <property type="match status" value="1"/>
</dbReference>
<evidence type="ECO:0000313" key="12">
    <source>
        <dbReference type="EMBL" id="KOB73186.1"/>
    </source>
</evidence>
<dbReference type="AlphaFoldDB" id="A0A0L7LDC2"/>
<evidence type="ECO:0000256" key="3">
    <source>
        <dbReference type="ARBA" id="ARBA00022771"/>
    </source>
</evidence>
<dbReference type="Pfam" id="PF13831">
    <property type="entry name" value="PHD_2"/>
    <property type="match status" value="1"/>
</dbReference>
<dbReference type="InterPro" id="IPR013083">
    <property type="entry name" value="Znf_RING/FYVE/PHD"/>
</dbReference>
<dbReference type="InterPro" id="IPR050701">
    <property type="entry name" value="Histone_Mod_Regulator"/>
</dbReference>
<evidence type="ECO:0000313" key="13">
    <source>
        <dbReference type="Proteomes" id="UP000037510"/>
    </source>
</evidence>
<dbReference type="Pfam" id="PF00439">
    <property type="entry name" value="Bromodomain"/>
    <property type="match status" value="1"/>
</dbReference>
<reference evidence="12 13" key="1">
    <citation type="journal article" date="2015" name="Genome Biol. Evol.">
        <title>The genome of winter moth (Operophtera brumata) provides a genomic perspective on sexual dimorphism and phenology.</title>
        <authorList>
            <person name="Derks M.F."/>
            <person name="Smit S."/>
            <person name="Salis L."/>
            <person name="Schijlen E."/>
            <person name="Bossers A."/>
            <person name="Mateman C."/>
            <person name="Pijl A.S."/>
            <person name="de Ridder D."/>
            <person name="Groenen M.A."/>
            <person name="Visser M.E."/>
            <person name="Megens H.J."/>
        </authorList>
    </citation>
    <scope>NUCLEOTIDE SEQUENCE [LARGE SCALE GENOMIC DNA]</scope>
    <source>
        <strain evidence="12">WM2013NL</strain>
        <tissue evidence="12">Head and thorax</tissue>
    </source>
</reference>
<dbReference type="PROSITE" id="PS50157">
    <property type="entry name" value="ZINC_FINGER_C2H2_2"/>
    <property type="match status" value="1"/>
</dbReference>
<dbReference type="GO" id="GO:0006357">
    <property type="term" value="P:regulation of transcription by RNA polymerase II"/>
    <property type="evidence" value="ECO:0007669"/>
    <property type="project" value="TreeGrafter"/>
</dbReference>
<feature type="domain" description="Bromo" evidence="9">
    <location>
        <begin position="388"/>
        <end position="441"/>
    </location>
</feature>
<dbReference type="InterPro" id="IPR019786">
    <property type="entry name" value="Zinc_finger_PHD-type_CS"/>
</dbReference>
<evidence type="ECO:0000259" key="9">
    <source>
        <dbReference type="PROSITE" id="PS50014"/>
    </source>
</evidence>
<proteinExistence type="predicted"/>
<dbReference type="CDD" id="cd05839">
    <property type="entry name" value="PWWP_BRPF"/>
    <property type="match status" value="1"/>
</dbReference>
<evidence type="ECO:0000256" key="7">
    <source>
        <dbReference type="PROSITE-ProRule" id="PRU00042"/>
    </source>
</evidence>
<dbReference type="PROSITE" id="PS50016">
    <property type="entry name" value="ZF_PHD_2"/>
    <property type="match status" value="1"/>
</dbReference>
<dbReference type="InterPro" id="IPR019787">
    <property type="entry name" value="Znf_PHD-finger"/>
</dbReference>
<dbReference type="PANTHER" id="PTHR13793">
    <property type="entry name" value="PHD FINGER PROTEINS"/>
    <property type="match status" value="1"/>
</dbReference>
<keyword evidence="2" id="KW-0677">Repeat</keyword>
<dbReference type="PROSITE" id="PS00028">
    <property type="entry name" value="ZINC_FINGER_C2H2_1"/>
    <property type="match status" value="1"/>
</dbReference>
<dbReference type="InterPro" id="IPR011011">
    <property type="entry name" value="Znf_FYVE_PHD"/>
</dbReference>
<dbReference type="STRING" id="104452.A0A0L7LDC2"/>
<dbReference type="CDD" id="cd15572">
    <property type="entry name" value="PHD_BRPF"/>
    <property type="match status" value="1"/>
</dbReference>
<feature type="compositionally biased region" description="Polar residues" evidence="8">
    <location>
        <begin position="576"/>
        <end position="606"/>
    </location>
</feature>
<keyword evidence="1" id="KW-0479">Metal-binding</keyword>
<evidence type="ECO:0000256" key="2">
    <source>
        <dbReference type="ARBA" id="ARBA00022737"/>
    </source>
</evidence>
<dbReference type="GO" id="GO:0003677">
    <property type="term" value="F:DNA binding"/>
    <property type="evidence" value="ECO:0007669"/>
    <property type="project" value="InterPro"/>
</dbReference>
<keyword evidence="4" id="KW-0862">Zinc</keyword>
<dbReference type="GO" id="GO:0008270">
    <property type="term" value="F:zinc ion binding"/>
    <property type="evidence" value="ECO:0007669"/>
    <property type="project" value="UniProtKB-KW"/>
</dbReference>
<protein>
    <submittedName>
        <fullName evidence="12">Peregrin</fullName>
    </submittedName>
</protein>
<organism evidence="12 13">
    <name type="scientific">Operophtera brumata</name>
    <name type="common">Winter moth</name>
    <name type="synonym">Phalaena brumata</name>
    <dbReference type="NCBI Taxonomy" id="104452"/>
    <lineage>
        <taxon>Eukaryota</taxon>
        <taxon>Metazoa</taxon>
        <taxon>Ecdysozoa</taxon>
        <taxon>Arthropoda</taxon>
        <taxon>Hexapoda</taxon>
        <taxon>Insecta</taxon>
        <taxon>Pterygota</taxon>
        <taxon>Neoptera</taxon>
        <taxon>Endopterygota</taxon>
        <taxon>Lepidoptera</taxon>
        <taxon>Glossata</taxon>
        <taxon>Ditrysia</taxon>
        <taxon>Geometroidea</taxon>
        <taxon>Geometridae</taxon>
        <taxon>Larentiinae</taxon>
        <taxon>Operophtera</taxon>
    </lineage>
</organism>
<evidence type="ECO:0000256" key="5">
    <source>
        <dbReference type="ARBA" id="ARBA00023117"/>
    </source>
</evidence>
<dbReference type="PRINTS" id="PR00503">
    <property type="entry name" value="BROMODOMAIN"/>
</dbReference>
<dbReference type="SUPFAM" id="SSF63748">
    <property type="entry name" value="Tudor/PWWP/MBT"/>
    <property type="match status" value="1"/>
</dbReference>
<dbReference type="InterPro" id="IPR001965">
    <property type="entry name" value="Znf_PHD"/>
</dbReference>
<dbReference type="InterPro" id="IPR036427">
    <property type="entry name" value="Bromodomain-like_sf"/>
</dbReference>